<feature type="domain" description="tRNA nucleotidyltransferase/poly(A) polymerase RNA and SrmB- binding" evidence="12">
    <location>
        <begin position="212"/>
        <end position="274"/>
    </location>
</feature>
<feature type="region of interest" description="Disordered" evidence="9">
    <location>
        <begin position="418"/>
        <end position="453"/>
    </location>
</feature>
<evidence type="ECO:0000313" key="13">
    <source>
        <dbReference type="EMBL" id="MDP1520310.1"/>
    </source>
</evidence>
<reference evidence="13" key="2">
    <citation type="submission" date="2023-08" db="EMBL/GenBank/DDBJ databases">
        <authorList>
            <person name="Luo J."/>
        </authorList>
    </citation>
    <scope>NUCLEOTIDE SEQUENCE</scope>
    <source>
        <strain evidence="13">DSM 25064</strain>
    </source>
</reference>
<evidence type="ECO:0000313" key="14">
    <source>
        <dbReference type="Proteomes" id="UP001178354"/>
    </source>
</evidence>
<protein>
    <recommendedName>
        <fullName evidence="7">Poly(A) polymerase I</fullName>
        <shortName evidence="7">PAP I</shortName>
        <ecNumber evidence="7">2.7.7.19</ecNumber>
    </recommendedName>
</protein>
<dbReference type="Pfam" id="PF01743">
    <property type="entry name" value="PolyA_pol"/>
    <property type="match status" value="1"/>
</dbReference>
<evidence type="ECO:0000256" key="5">
    <source>
        <dbReference type="ARBA" id="ARBA00022884"/>
    </source>
</evidence>
<keyword evidence="13" id="KW-0548">Nucleotidyltransferase</keyword>
<evidence type="ECO:0000256" key="4">
    <source>
        <dbReference type="ARBA" id="ARBA00022840"/>
    </source>
</evidence>
<dbReference type="GO" id="GO:0005524">
    <property type="term" value="F:ATP binding"/>
    <property type="evidence" value="ECO:0007669"/>
    <property type="project" value="UniProtKB-UniRule"/>
</dbReference>
<organism evidence="13 14">
    <name type="scientific">Porticoccus litoralis</name>
    <dbReference type="NCBI Taxonomy" id="434086"/>
    <lineage>
        <taxon>Bacteria</taxon>
        <taxon>Pseudomonadati</taxon>
        <taxon>Pseudomonadota</taxon>
        <taxon>Gammaproteobacteria</taxon>
        <taxon>Cellvibrionales</taxon>
        <taxon>Porticoccaceae</taxon>
        <taxon>Porticoccus</taxon>
    </lineage>
</organism>
<dbReference type="FunFam" id="3.30.460.10:FF:000035">
    <property type="entry name" value="Poly(A) polymerase I"/>
    <property type="match status" value="1"/>
</dbReference>
<reference evidence="13" key="1">
    <citation type="journal article" date="2010" name="Int. J. Syst. Evol. Microbiol.">
        <title>Porticoccus litoralis gen. nov., sp. nov., a gammaproteobacterium isolated from the Yellow Sea.</title>
        <authorList>
            <person name="Oh H.M."/>
            <person name="Kim H."/>
            <person name="Kim K.M."/>
            <person name="Min G.S."/>
            <person name="Cho J.C."/>
        </authorList>
    </citation>
    <scope>NUCLEOTIDE SEQUENCE</scope>
    <source>
        <strain evidence="13">DSM 25064</strain>
    </source>
</reference>
<dbReference type="Pfam" id="PF12627">
    <property type="entry name" value="PolyA_pol_RNAbd"/>
    <property type="match status" value="1"/>
</dbReference>
<dbReference type="GO" id="GO:0003723">
    <property type="term" value="F:RNA binding"/>
    <property type="evidence" value="ECO:0007669"/>
    <property type="project" value="UniProtKB-UniRule"/>
</dbReference>
<comment type="similarity">
    <text evidence="7 8">Belongs to the tRNA nucleotidyltransferase/poly(A) polymerase family.</text>
</comment>
<evidence type="ECO:0000256" key="1">
    <source>
        <dbReference type="ARBA" id="ARBA00022664"/>
    </source>
</evidence>
<dbReference type="PANTHER" id="PTHR43051">
    <property type="entry name" value="POLYNUCLEOTIDE ADENYLYLTRANSFERASE FAMILY PROTEIN"/>
    <property type="match status" value="1"/>
</dbReference>
<dbReference type="CDD" id="cd05398">
    <property type="entry name" value="NT_ClassII-CCAase"/>
    <property type="match status" value="1"/>
</dbReference>
<evidence type="ECO:0000259" key="11">
    <source>
        <dbReference type="Pfam" id="PF12626"/>
    </source>
</evidence>
<dbReference type="Pfam" id="PF12626">
    <property type="entry name" value="PolyA_pol_arg_C"/>
    <property type="match status" value="1"/>
</dbReference>
<evidence type="ECO:0000259" key="10">
    <source>
        <dbReference type="Pfam" id="PF01743"/>
    </source>
</evidence>
<dbReference type="Gene3D" id="3.30.460.10">
    <property type="entry name" value="Beta Polymerase, domain 2"/>
    <property type="match status" value="1"/>
</dbReference>
<dbReference type="InterPro" id="IPR010206">
    <property type="entry name" value="PolA_pol_I"/>
</dbReference>
<dbReference type="InterPro" id="IPR052191">
    <property type="entry name" value="tRNA_ntf/polyA_polymerase_I"/>
</dbReference>
<comment type="caution">
    <text evidence="13">The sequence shown here is derived from an EMBL/GenBank/DDBJ whole genome shotgun (WGS) entry which is preliminary data.</text>
</comment>
<feature type="active site" evidence="7">
    <location>
        <position position="154"/>
    </location>
</feature>
<feature type="compositionally biased region" description="Basic residues" evidence="9">
    <location>
        <begin position="434"/>
        <end position="445"/>
    </location>
</feature>
<keyword evidence="4 7" id="KW-0067">ATP-binding</keyword>
<gene>
    <name evidence="7 13" type="primary">pcnB</name>
    <name evidence="13" type="ORF">Q8A57_04940</name>
</gene>
<feature type="domain" description="Polymerase A arginine-rich C-terminal" evidence="11">
    <location>
        <begin position="330"/>
        <end position="444"/>
    </location>
</feature>
<dbReference type="HAMAP" id="MF_00957">
    <property type="entry name" value="PolyA_pol"/>
    <property type="match status" value="1"/>
</dbReference>
<feature type="active site" evidence="7">
    <location>
        <position position="74"/>
    </location>
</feature>
<evidence type="ECO:0000256" key="2">
    <source>
        <dbReference type="ARBA" id="ARBA00022679"/>
    </source>
</evidence>
<dbReference type="EC" id="2.7.7.19" evidence="7"/>
<evidence type="ECO:0000259" key="12">
    <source>
        <dbReference type="Pfam" id="PF12627"/>
    </source>
</evidence>
<name>A0AAW8B4B6_9GAMM</name>
<evidence type="ECO:0000256" key="9">
    <source>
        <dbReference type="SAM" id="MobiDB-lite"/>
    </source>
</evidence>
<keyword evidence="5 7" id="KW-0694">RNA-binding</keyword>
<keyword evidence="1 7" id="KW-0507">mRNA processing</keyword>
<dbReference type="InterPro" id="IPR043519">
    <property type="entry name" value="NT_sf"/>
</dbReference>
<dbReference type="InterPro" id="IPR032828">
    <property type="entry name" value="PolyA_RNA-bd"/>
</dbReference>
<feature type="domain" description="Poly A polymerase head" evidence="10">
    <location>
        <begin position="54"/>
        <end position="185"/>
    </location>
</feature>
<proteinExistence type="inferred from homology"/>
<keyword evidence="2 7" id="KW-0808">Transferase</keyword>
<dbReference type="RefSeq" id="WP_305169878.1">
    <property type="nucleotide sequence ID" value="NZ_JAUUUU010000002.1"/>
</dbReference>
<feature type="active site" evidence="7">
    <location>
        <position position="72"/>
    </location>
</feature>
<comment type="catalytic activity">
    <reaction evidence="7">
        <text>RNA(n) + ATP = RNA(n)-3'-adenine ribonucleotide + diphosphate</text>
        <dbReference type="Rhea" id="RHEA:11332"/>
        <dbReference type="Rhea" id="RHEA-COMP:14527"/>
        <dbReference type="Rhea" id="RHEA-COMP:17347"/>
        <dbReference type="ChEBI" id="CHEBI:30616"/>
        <dbReference type="ChEBI" id="CHEBI:33019"/>
        <dbReference type="ChEBI" id="CHEBI:140395"/>
        <dbReference type="ChEBI" id="CHEBI:173115"/>
        <dbReference type="EC" id="2.7.7.19"/>
    </reaction>
</comment>
<dbReference type="SUPFAM" id="SSF81891">
    <property type="entry name" value="Poly A polymerase C-terminal region-like"/>
    <property type="match status" value="1"/>
</dbReference>
<sequence>MLKKIASYFRKDPLPILPGEPHTIPSGDHPISPRQITSGAKKVVEQLVSDGYEAYLVGGCVRDLLLGMQPNDFDVATDATPEEVNRLFRRARIIGRRFQIVHVRMGKEVIEVTTFRASHTAEHKGRDQSRRSSKGLLLRDNIFGSVTEDACRRDFTMNALYYHPQDNSVFDYADGLSDIQQRLIRVIGNAEERYREDPVRMLRAVRFAAKLGFRIEENSARAIGKLGHLLADIPPARLFDEVLKLLMHGHALATFRLLREFGLFKLLFPATEEALSKDPGYYLEFLEQAMTNTDKRIRADKRVTPAFLLGAILWPAVLERRKAFESGNSSPVYALQQAAGEVVHRACQRISIPRRFSMPMREIWELQLRLPRRAGTQASRLMENNRFRAGYDFLLLREDAGEIEPGLGEWWTRFQEANEHTQEEMTSNLDQPKSRRRRRRPRKRSSAPQGDHD</sequence>
<keyword evidence="3 7" id="KW-0547">Nucleotide-binding</keyword>
<dbReference type="InterPro" id="IPR002646">
    <property type="entry name" value="PolA_pol_head_dom"/>
</dbReference>
<dbReference type="AlphaFoldDB" id="A0AAW8B4B6"/>
<dbReference type="NCBIfam" id="TIGR01942">
    <property type="entry name" value="pcnB"/>
    <property type="match status" value="1"/>
</dbReference>
<dbReference type="GO" id="GO:0043633">
    <property type="term" value="P:polyadenylation-dependent RNA catabolic process"/>
    <property type="evidence" value="ECO:0007669"/>
    <property type="project" value="InterPro"/>
</dbReference>
<keyword evidence="6 7" id="KW-0804">Transcription</keyword>
<dbReference type="GO" id="GO:1990817">
    <property type="term" value="F:poly(A) RNA polymerase activity"/>
    <property type="evidence" value="ECO:0007669"/>
    <property type="project" value="UniProtKB-UniRule"/>
</dbReference>
<dbReference type="PANTHER" id="PTHR43051:SF1">
    <property type="entry name" value="POLYNUCLEOTIDE ADENYLYLTRANSFERASE FAMILY PROTEIN"/>
    <property type="match status" value="1"/>
</dbReference>
<evidence type="ECO:0000256" key="6">
    <source>
        <dbReference type="ARBA" id="ARBA00023163"/>
    </source>
</evidence>
<evidence type="ECO:0000256" key="3">
    <source>
        <dbReference type="ARBA" id="ARBA00022741"/>
    </source>
</evidence>
<dbReference type="GO" id="GO:0006397">
    <property type="term" value="P:mRNA processing"/>
    <property type="evidence" value="ECO:0007669"/>
    <property type="project" value="UniProtKB-KW"/>
</dbReference>
<evidence type="ECO:0000256" key="8">
    <source>
        <dbReference type="RuleBase" id="RU003953"/>
    </source>
</evidence>
<dbReference type="EMBL" id="JAUUUU010000002">
    <property type="protein sequence ID" value="MDP1520310.1"/>
    <property type="molecule type" value="Genomic_DNA"/>
</dbReference>
<dbReference type="SUPFAM" id="SSF81301">
    <property type="entry name" value="Nucleotidyltransferase"/>
    <property type="match status" value="1"/>
</dbReference>
<keyword evidence="14" id="KW-1185">Reference proteome</keyword>
<comment type="function">
    <text evidence="7">Adds poly(A) tail to the 3' end of many RNAs, which usually targets these RNAs for decay. Plays a significant role in the global control of gene expression, through influencing the rate of transcript degradation, and in the general RNA quality control.</text>
</comment>
<dbReference type="Proteomes" id="UP001178354">
    <property type="component" value="Unassembled WGS sequence"/>
</dbReference>
<dbReference type="Gene3D" id="1.10.3090.10">
    <property type="entry name" value="cca-adding enzyme, domain 2"/>
    <property type="match status" value="1"/>
</dbReference>
<evidence type="ECO:0000256" key="7">
    <source>
        <dbReference type="HAMAP-Rule" id="MF_00957"/>
    </source>
</evidence>
<dbReference type="InterPro" id="IPR025866">
    <property type="entry name" value="PolyA_pol_arg_C_dom"/>
</dbReference>
<accession>A0AAW8B4B6</accession>